<evidence type="ECO:0000313" key="2">
    <source>
        <dbReference type="EMBL" id="RDY14338.1"/>
    </source>
</evidence>
<organism evidence="2 3">
    <name type="scientific">Mucuna pruriens</name>
    <name type="common">Velvet bean</name>
    <name type="synonym">Dolichos pruriens</name>
    <dbReference type="NCBI Taxonomy" id="157652"/>
    <lineage>
        <taxon>Eukaryota</taxon>
        <taxon>Viridiplantae</taxon>
        <taxon>Streptophyta</taxon>
        <taxon>Embryophyta</taxon>
        <taxon>Tracheophyta</taxon>
        <taxon>Spermatophyta</taxon>
        <taxon>Magnoliopsida</taxon>
        <taxon>eudicotyledons</taxon>
        <taxon>Gunneridae</taxon>
        <taxon>Pentapetalae</taxon>
        <taxon>rosids</taxon>
        <taxon>fabids</taxon>
        <taxon>Fabales</taxon>
        <taxon>Fabaceae</taxon>
        <taxon>Papilionoideae</taxon>
        <taxon>50 kb inversion clade</taxon>
        <taxon>NPAAA clade</taxon>
        <taxon>indigoferoid/millettioid clade</taxon>
        <taxon>Phaseoleae</taxon>
        <taxon>Mucuna</taxon>
    </lineage>
</organism>
<dbReference type="InterPro" id="IPR053134">
    <property type="entry name" value="RNA-dir_DNA_polymerase"/>
</dbReference>
<dbReference type="Gene3D" id="3.10.10.10">
    <property type="entry name" value="HIV Type 1 Reverse Transcriptase, subunit A, domain 1"/>
    <property type="match status" value="1"/>
</dbReference>
<evidence type="ECO:0000313" key="3">
    <source>
        <dbReference type="Proteomes" id="UP000257109"/>
    </source>
</evidence>
<feature type="non-terminal residue" evidence="2">
    <location>
        <position position="1"/>
    </location>
</feature>
<dbReference type="SUPFAM" id="SSF56672">
    <property type="entry name" value="DNA/RNA polymerases"/>
    <property type="match status" value="1"/>
</dbReference>
<keyword evidence="3" id="KW-1185">Reference proteome</keyword>
<dbReference type="PANTHER" id="PTHR24559:SF437">
    <property type="entry name" value="RNA-DIRECTED DNA POLYMERASE HOMOLOG"/>
    <property type="match status" value="1"/>
</dbReference>
<dbReference type="Pfam" id="PF00078">
    <property type="entry name" value="RVT_1"/>
    <property type="match status" value="1"/>
</dbReference>
<dbReference type="InterPro" id="IPR043128">
    <property type="entry name" value="Rev_trsase/Diguanyl_cyclase"/>
</dbReference>
<comment type="caution">
    <text evidence="2">The sequence shown here is derived from an EMBL/GenBank/DDBJ whole genome shotgun (WGS) entry which is preliminary data.</text>
</comment>
<dbReference type="InterPro" id="IPR000477">
    <property type="entry name" value="RT_dom"/>
</dbReference>
<dbReference type="CDD" id="cd01647">
    <property type="entry name" value="RT_LTR"/>
    <property type="match status" value="1"/>
</dbReference>
<reference evidence="2" key="1">
    <citation type="submission" date="2018-05" db="EMBL/GenBank/DDBJ databases">
        <title>Draft genome of Mucuna pruriens seed.</title>
        <authorList>
            <person name="Nnadi N.E."/>
            <person name="Vos R."/>
            <person name="Hasami M.H."/>
            <person name="Devisetty U.K."/>
            <person name="Aguiy J.C."/>
        </authorList>
    </citation>
    <scope>NUCLEOTIDE SEQUENCE [LARGE SCALE GENOMIC DNA]</scope>
    <source>
        <strain evidence="2">JCA_2017</strain>
    </source>
</reference>
<sequence>MCIDSRLINNITVRYKHPIPHLDYLLDELHGSKIFSKIDLRTGYHQIRMRKGNEWKTTFKTKFDLYEWLVMLFGLTNAPNTFMRLMNHVLRSLISKCVVVYFDDILIYSISVNDHILHKNEPFALMKLSSLVMLLAPMELKVDKEKWEESQERAFQALKDRVAHALILALPNFTKPFGLECDASNAYIGAILL</sequence>
<dbReference type="InterPro" id="IPR043502">
    <property type="entry name" value="DNA/RNA_pol_sf"/>
</dbReference>
<proteinExistence type="predicted"/>
<dbReference type="AlphaFoldDB" id="A0A371IH64"/>
<feature type="domain" description="Reverse transcriptase" evidence="1">
    <location>
        <begin position="2"/>
        <end position="149"/>
    </location>
</feature>
<dbReference type="Proteomes" id="UP000257109">
    <property type="component" value="Unassembled WGS sequence"/>
</dbReference>
<dbReference type="Gene3D" id="3.30.70.270">
    <property type="match status" value="1"/>
</dbReference>
<accession>A0A371IH64</accession>
<gene>
    <name evidence="2" type="primary">pol</name>
    <name evidence="2" type="ORF">CR513_00617</name>
</gene>
<name>A0A371IH64_MUCPR</name>
<protein>
    <submittedName>
        <fullName evidence="2">Retrovirus-related Pol polyprotein from transposon 17.6</fullName>
    </submittedName>
</protein>
<dbReference type="OrthoDB" id="2431547at2759"/>
<evidence type="ECO:0000259" key="1">
    <source>
        <dbReference type="Pfam" id="PF00078"/>
    </source>
</evidence>
<dbReference type="PANTHER" id="PTHR24559">
    <property type="entry name" value="TRANSPOSON TY3-I GAG-POL POLYPROTEIN"/>
    <property type="match status" value="1"/>
</dbReference>
<dbReference type="EMBL" id="QJKJ01000091">
    <property type="protein sequence ID" value="RDY14338.1"/>
    <property type="molecule type" value="Genomic_DNA"/>
</dbReference>